<dbReference type="EMBL" id="KF801472">
    <property type="protein sequence ID" value="AIJ02304.1"/>
    <property type="molecule type" value="Genomic_DNA"/>
</dbReference>
<reference evidence="2" key="1">
    <citation type="submission" date="2013-11" db="EMBL/GenBank/DDBJ databases">
        <title>Molecular characterization of extrachromosomal DNA accompanying Primula red phytoplasma.</title>
        <authorList>
            <person name="Sarkisova T."/>
            <person name="Lenz O."/>
            <person name="Petrzik K."/>
        </authorList>
    </citation>
    <scope>NUCLEOTIDE SEQUENCE</scope>
    <source>
        <plasmid evidence="2">pPrR</plasmid>
    </source>
</reference>
<feature type="domain" description="DUF2963" evidence="1">
    <location>
        <begin position="55"/>
        <end position="97"/>
    </location>
</feature>
<keyword evidence="2" id="KW-0614">Plasmid</keyword>
<accession>A0A096XTL6</accession>
<proteinExistence type="predicted"/>
<dbReference type="RefSeq" id="WP_181377758.1">
    <property type="nucleotide sequence ID" value="NZ_KF801472.1"/>
</dbReference>
<organism evidence="2">
    <name type="scientific">Primula red phytoplasma</name>
    <dbReference type="NCBI Taxonomy" id="1532528"/>
    <lineage>
        <taxon>Bacteria</taxon>
        <taxon>Bacillati</taxon>
        <taxon>Mycoplasmatota</taxon>
        <taxon>Mollicutes</taxon>
        <taxon>Acholeplasmatales</taxon>
        <taxon>Acholeplasmataceae</taxon>
        <taxon>Candidatus Phytoplasma</taxon>
        <taxon>16SrI (Aster yellows group)</taxon>
    </lineage>
</organism>
<name>A0A096XTL6_9MOLU</name>
<protein>
    <submittedName>
        <fullName evidence="2">Putative secretory protein</fullName>
    </submittedName>
</protein>
<sequence>MAKKIIKVLDDFPLKQLPYEQVMFFFSFRAIILEKYNQKNELTKRYRESWPPLEINSIHKFYSKQGNFINETNYQIDYKTIRYNFEFDPETSKLIKVKIYKKKGEINVK</sequence>
<evidence type="ECO:0000259" key="1">
    <source>
        <dbReference type="Pfam" id="PF11178"/>
    </source>
</evidence>
<dbReference type="Pfam" id="PF11178">
    <property type="entry name" value="DUF2963"/>
    <property type="match status" value="1"/>
</dbReference>
<dbReference type="InterPro" id="IPR021348">
    <property type="entry name" value="DUF2963"/>
</dbReference>
<dbReference type="AlphaFoldDB" id="A0A096XTL6"/>
<evidence type="ECO:0000313" key="2">
    <source>
        <dbReference type="EMBL" id="AIJ02304.1"/>
    </source>
</evidence>
<geneLocation type="plasmid" evidence="2">
    <name>pPrR</name>
</geneLocation>